<protein>
    <submittedName>
        <fullName evidence="3">IS256 family transposase</fullName>
    </submittedName>
</protein>
<accession>A0A6L9GA65</accession>
<organism evidence="3 4">
    <name type="scientific">Glutamicibacter soli</name>
    <dbReference type="NCBI Taxonomy" id="453836"/>
    <lineage>
        <taxon>Bacteria</taxon>
        <taxon>Bacillati</taxon>
        <taxon>Actinomycetota</taxon>
        <taxon>Actinomycetes</taxon>
        <taxon>Micrococcales</taxon>
        <taxon>Micrococcaceae</taxon>
        <taxon>Glutamicibacter</taxon>
    </lineage>
</organism>
<comment type="caution">
    <text evidence="3">The sequence shown here is derived from an EMBL/GenBank/DDBJ whole genome shotgun (WGS) entry which is preliminary data.</text>
</comment>
<reference evidence="3 4" key="1">
    <citation type="submission" date="2020-01" db="EMBL/GenBank/DDBJ databases">
        <title>Glutamicibacter soli M275.</title>
        <authorList>
            <person name="Meng X."/>
        </authorList>
    </citation>
    <scope>NUCLEOTIDE SEQUENCE [LARGE SCALE GENOMIC DNA]</scope>
    <source>
        <strain evidence="3 4">M275</strain>
    </source>
</reference>
<dbReference type="EMBL" id="WYDN01000026">
    <property type="protein sequence ID" value="NAZ17803.1"/>
    <property type="molecule type" value="Genomic_DNA"/>
</dbReference>
<sequence length="44" mass="4794">QKKGRTPRAGAGSHLVEGAGTNGWKQALQQLAMAYPERIEPYLN</sequence>
<evidence type="ECO:0000256" key="1">
    <source>
        <dbReference type="SAM" id="MobiDB-lite"/>
    </source>
</evidence>
<feature type="region of interest" description="Disordered" evidence="1">
    <location>
        <begin position="1"/>
        <end position="21"/>
    </location>
</feature>
<evidence type="ECO:0000313" key="2">
    <source>
        <dbReference type="EMBL" id="NAZ16820.1"/>
    </source>
</evidence>
<dbReference type="EMBL" id="WYDN01000010">
    <property type="protein sequence ID" value="NAZ16820.1"/>
    <property type="molecule type" value="Genomic_DNA"/>
</dbReference>
<evidence type="ECO:0000313" key="4">
    <source>
        <dbReference type="Proteomes" id="UP000477543"/>
    </source>
</evidence>
<gene>
    <name evidence="2" type="ORF">GT020_12225</name>
    <name evidence="3" type="ORF">GT020_17310</name>
</gene>
<evidence type="ECO:0000313" key="3">
    <source>
        <dbReference type="EMBL" id="NAZ17803.1"/>
    </source>
</evidence>
<proteinExistence type="predicted"/>
<dbReference type="AlphaFoldDB" id="A0A6L9GA65"/>
<name>A0A6L9GA65_9MICC</name>
<dbReference type="Proteomes" id="UP000477543">
    <property type="component" value="Unassembled WGS sequence"/>
</dbReference>
<feature type="non-terminal residue" evidence="3">
    <location>
        <position position="1"/>
    </location>
</feature>